<dbReference type="InterPro" id="IPR038717">
    <property type="entry name" value="Tc1-like_DDE_dom"/>
</dbReference>
<evidence type="ECO:0000313" key="3">
    <source>
        <dbReference type="EMBL" id="PZC70602.1"/>
    </source>
</evidence>
<protein>
    <recommendedName>
        <fullName evidence="2">Tc1-like transposase DDE domain-containing protein</fullName>
    </recommendedName>
</protein>
<dbReference type="InterPro" id="IPR036397">
    <property type="entry name" value="RNaseH_sf"/>
</dbReference>
<evidence type="ECO:0000256" key="1">
    <source>
        <dbReference type="SAM" id="MobiDB-lite"/>
    </source>
</evidence>
<keyword evidence="4" id="KW-1185">Reference proteome</keyword>
<dbReference type="GO" id="GO:0003676">
    <property type="term" value="F:nucleic acid binding"/>
    <property type="evidence" value="ECO:0007669"/>
    <property type="project" value="InterPro"/>
</dbReference>
<proteinExistence type="predicted"/>
<feature type="compositionally biased region" description="Polar residues" evidence="1">
    <location>
        <begin position="275"/>
        <end position="285"/>
    </location>
</feature>
<name>A0A2W1B072_HELAM</name>
<feature type="region of interest" description="Disordered" evidence="1">
    <location>
        <begin position="259"/>
        <end position="299"/>
    </location>
</feature>
<gene>
    <name evidence="3" type="primary">HaOG215526</name>
    <name evidence="3" type="ORF">B5X24_HaOG215526</name>
</gene>
<dbReference type="OrthoDB" id="2266637at2759"/>
<dbReference type="Pfam" id="PF13358">
    <property type="entry name" value="DDE_3"/>
    <property type="match status" value="1"/>
</dbReference>
<dbReference type="Gene3D" id="3.30.420.10">
    <property type="entry name" value="Ribonuclease H-like superfamily/Ribonuclease H"/>
    <property type="match status" value="1"/>
</dbReference>
<organism evidence="3 4">
    <name type="scientific">Helicoverpa armigera</name>
    <name type="common">Cotton bollworm</name>
    <name type="synonym">Heliothis armigera</name>
    <dbReference type="NCBI Taxonomy" id="29058"/>
    <lineage>
        <taxon>Eukaryota</taxon>
        <taxon>Metazoa</taxon>
        <taxon>Ecdysozoa</taxon>
        <taxon>Arthropoda</taxon>
        <taxon>Hexapoda</taxon>
        <taxon>Insecta</taxon>
        <taxon>Pterygota</taxon>
        <taxon>Neoptera</taxon>
        <taxon>Endopterygota</taxon>
        <taxon>Lepidoptera</taxon>
        <taxon>Glossata</taxon>
        <taxon>Ditrysia</taxon>
        <taxon>Noctuoidea</taxon>
        <taxon>Noctuidae</taxon>
        <taxon>Heliothinae</taxon>
        <taxon>Helicoverpa</taxon>
    </lineage>
</organism>
<evidence type="ECO:0000313" key="4">
    <source>
        <dbReference type="Proteomes" id="UP000249218"/>
    </source>
</evidence>
<reference evidence="3 4" key="1">
    <citation type="journal article" date="2017" name="BMC Biol.">
        <title>Genomic innovations, transcriptional plasticity and gene loss underlying the evolution and divergence of two highly polyphagous and invasive Helicoverpa pest species.</title>
        <authorList>
            <person name="Pearce S.L."/>
            <person name="Clarke D.F."/>
            <person name="East P.D."/>
            <person name="Elfekih S."/>
            <person name="Gordon K.H."/>
            <person name="Jermiin L.S."/>
            <person name="McGaughran A."/>
            <person name="Oakeshott J.G."/>
            <person name="Papanikolaou A."/>
            <person name="Perera O.P."/>
            <person name="Rane R.V."/>
            <person name="Richards S."/>
            <person name="Tay W.T."/>
            <person name="Walsh T.K."/>
            <person name="Anderson A."/>
            <person name="Anderson C.J."/>
            <person name="Asgari S."/>
            <person name="Board P.G."/>
            <person name="Bretschneider A."/>
            <person name="Campbell P.M."/>
            <person name="Chertemps T."/>
            <person name="Christeller J.T."/>
            <person name="Coppin C.W."/>
            <person name="Downes S.J."/>
            <person name="Duan G."/>
            <person name="Farnsworth C.A."/>
            <person name="Good R.T."/>
            <person name="Han L.B."/>
            <person name="Han Y.C."/>
            <person name="Hatje K."/>
            <person name="Horne I."/>
            <person name="Huang Y.P."/>
            <person name="Hughes D.S."/>
            <person name="Jacquin-Joly E."/>
            <person name="James W."/>
            <person name="Jhangiani S."/>
            <person name="Kollmar M."/>
            <person name="Kuwar S.S."/>
            <person name="Li S."/>
            <person name="Liu N.Y."/>
            <person name="Maibeche M.T."/>
            <person name="Miller J.R."/>
            <person name="Montagne N."/>
            <person name="Perry T."/>
            <person name="Qu J."/>
            <person name="Song S.V."/>
            <person name="Sutton G.G."/>
            <person name="Vogel H."/>
            <person name="Walenz B.P."/>
            <person name="Xu W."/>
            <person name="Zhang H.J."/>
            <person name="Zou Z."/>
            <person name="Batterham P."/>
            <person name="Edwards O.R."/>
            <person name="Feyereisen R."/>
            <person name="Gibbs R.A."/>
            <person name="Heckel D.G."/>
            <person name="McGrath A."/>
            <person name="Robin C."/>
            <person name="Scherer S.E."/>
            <person name="Worley K.C."/>
            <person name="Wu Y.D."/>
        </authorList>
    </citation>
    <scope>NUCLEOTIDE SEQUENCE [LARGE SCALE GENOMIC DNA]</scope>
    <source>
        <strain evidence="3">Harm_GR_Male_#8</strain>
        <tissue evidence="3">Whole organism</tissue>
    </source>
</reference>
<dbReference type="PANTHER" id="PTHR33939">
    <property type="entry name" value="PROTEIN CBG22215"/>
    <property type="match status" value="1"/>
</dbReference>
<dbReference type="Proteomes" id="UP000249218">
    <property type="component" value="Unassembled WGS sequence"/>
</dbReference>
<accession>A0A2W1B072</accession>
<dbReference type="PANTHER" id="PTHR33939:SF1">
    <property type="entry name" value="DUF4371 DOMAIN-CONTAINING PROTEIN"/>
    <property type="match status" value="1"/>
</dbReference>
<sequence length="299" mass="33675">MKYREEGRPIVYTDESYVDSSHSGSKAWSDGSLKGLKKPISKGQRVVIVHAGSEAGFVPNALLLFKAGAKSGDYHDNMNFDNYTKWLRNQLIPNLPPNSVLVVDNASYHNKQYDPAPTSNAKKADMQRWLSEKDIAFEDSMLKPQLYKLIKLYKNQHKRFSIDQILAEHNHSVLRLPPYHPDLNPIEMAWAAIKGYVASKNINWNVSHVMDLVKEKVQQMGTDEWSKLCGKVKNIEADYIKSDHIVDTVTENFIIYASDDSDSSSDESDDEEPRPSTSSGGNFNLMQGIGFLSDSDVSD</sequence>
<dbReference type="EMBL" id="KZ150527">
    <property type="protein sequence ID" value="PZC70602.1"/>
    <property type="molecule type" value="Genomic_DNA"/>
</dbReference>
<feature type="compositionally biased region" description="Acidic residues" evidence="1">
    <location>
        <begin position="259"/>
        <end position="272"/>
    </location>
</feature>
<evidence type="ECO:0000259" key="2">
    <source>
        <dbReference type="Pfam" id="PF13358"/>
    </source>
</evidence>
<dbReference type="AlphaFoldDB" id="A0A2W1B072"/>
<feature type="domain" description="Tc1-like transposase DDE" evidence="2">
    <location>
        <begin position="72"/>
        <end position="199"/>
    </location>
</feature>